<dbReference type="RefSeq" id="XP_012185559.1">
    <property type="nucleotide sequence ID" value="XM_012330169.1"/>
</dbReference>
<accession>J4ICE6</accession>
<dbReference type="InParanoid" id="J4ICE6"/>
<feature type="compositionally biased region" description="Low complexity" evidence="1">
    <location>
        <begin position="1"/>
        <end position="13"/>
    </location>
</feature>
<evidence type="ECO:0000313" key="2">
    <source>
        <dbReference type="EMBL" id="CCM06276.1"/>
    </source>
</evidence>
<keyword evidence="3" id="KW-1185">Reference proteome</keyword>
<proteinExistence type="predicted"/>
<evidence type="ECO:0000313" key="3">
    <source>
        <dbReference type="Proteomes" id="UP000006352"/>
    </source>
</evidence>
<sequence>MSRASSIASCACRRSPRPPRPTAASSPASPPSPADSICVVADSPAASNDEGIVNTPTVFTRRVTQTLDALDLPLLSPPELLCLASARSAGTYTATKDVLLALLCRSFRHALRLTQYPSGGHPLAAPVTHADPPRVPPRALRNLDDATSGTYAFQLVLKFASNWNAITGSGSTRFKRDFNRAMFCEQPHVARQLDGKNAATRDALLAGPLKVELKQFIRRLQDVITARNRLLEMYNHFGAVVVVDLVWDVDLIRGSPEFPRVFRAVAKSLRLPHRLPALHGSARHVVLAILTVLGDRHDVLYADAFFDANHPSRVPCV</sequence>
<reference evidence="2 3" key="1">
    <citation type="journal article" date="2012" name="Appl. Environ. Microbiol.">
        <title>Short-read sequencing for genomic analysis of the brown rot fungus Fibroporia radiculosa.</title>
        <authorList>
            <person name="Tang J.D."/>
            <person name="Perkins A.D."/>
            <person name="Sonstegard T.S."/>
            <person name="Schroeder S.G."/>
            <person name="Burgess S.C."/>
            <person name="Diehl S.V."/>
        </authorList>
    </citation>
    <scope>NUCLEOTIDE SEQUENCE [LARGE SCALE GENOMIC DNA]</scope>
    <source>
        <strain evidence="2 3">TFFH 294</strain>
    </source>
</reference>
<evidence type="ECO:0000256" key="1">
    <source>
        <dbReference type="SAM" id="MobiDB-lite"/>
    </source>
</evidence>
<protein>
    <submittedName>
        <fullName evidence="2">Uncharacterized protein</fullName>
    </submittedName>
</protein>
<dbReference type="GeneID" id="24101176"/>
<dbReference type="HOGENOM" id="CLU_799523_0_0_1"/>
<gene>
    <name evidence="2" type="ORF">FIBRA_08526</name>
</gene>
<dbReference type="Proteomes" id="UP000006352">
    <property type="component" value="Unassembled WGS sequence"/>
</dbReference>
<feature type="region of interest" description="Disordered" evidence="1">
    <location>
        <begin position="1"/>
        <end position="39"/>
    </location>
</feature>
<dbReference type="AlphaFoldDB" id="J4ICE6"/>
<dbReference type="OrthoDB" id="2803878at2759"/>
<dbReference type="EMBL" id="HE797271">
    <property type="protein sequence ID" value="CCM06276.1"/>
    <property type="molecule type" value="Genomic_DNA"/>
</dbReference>
<organism evidence="2 3">
    <name type="scientific">Fibroporia radiculosa</name>
    <dbReference type="NCBI Taxonomy" id="599839"/>
    <lineage>
        <taxon>Eukaryota</taxon>
        <taxon>Fungi</taxon>
        <taxon>Dikarya</taxon>
        <taxon>Basidiomycota</taxon>
        <taxon>Agaricomycotina</taxon>
        <taxon>Agaricomycetes</taxon>
        <taxon>Polyporales</taxon>
        <taxon>Fibroporiaceae</taxon>
        <taxon>Fibroporia</taxon>
    </lineage>
</organism>
<name>J4ICE6_9APHY</name>